<organism evidence="1 2">
    <name type="scientific">Gossypium schwendimanii</name>
    <name type="common">Cotton</name>
    <dbReference type="NCBI Taxonomy" id="34291"/>
    <lineage>
        <taxon>Eukaryota</taxon>
        <taxon>Viridiplantae</taxon>
        <taxon>Streptophyta</taxon>
        <taxon>Embryophyta</taxon>
        <taxon>Tracheophyta</taxon>
        <taxon>Spermatophyta</taxon>
        <taxon>Magnoliopsida</taxon>
        <taxon>eudicotyledons</taxon>
        <taxon>Gunneridae</taxon>
        <taxon>Pentapetalae</taxon>
        <taxon>rosids</taxon>
        <taxon>malvids</taxon>
        <taxon>Malvales</taxon>
        <taxon>Malvaceae</taxon>
        <taxon>Malvoideae</taxon>
        <taxon>Gossypium</taxon>
    </lineage>
</organism>
<feature type="non-terminal residue" evidence="1">
    <location>
        <position position="1"/>
    </location>
</feature>
<sequence>MYFFYVDFWVQVHDLPSRFASKMLAKSIRNIMGQLIEYDAIRGGLCCPIICTFRFNDNDCRKLLELSEGEVVWDSAIEELTTTEVDEMMKHPYCDSAPVRVL</sequence>
<reference evidence="1 2" key="1">
    <citation type="journal article" date="2019" name="Genome Biol. Evol.">
        <title>Insights into the evolution of the New World diploid cottons (Gossypium, subgenus Houzingenia) based on genome sequencing.</title>
        <authorList>
            <person name="Grover C.E."/>
            <person name="Arick M.A. 2nd"/>
            <person name="Thrash A."/>
            <person name="Conover J.L."/>
            <person name="Sanders W.S."/>
            <person name="Peterson D.G."/>
            <person name="Frelichowski J.E."/>
            <person name="Scheffler J.A."/>
            <person name="Scheffler B.E."/>
            <person name="Wendel J.F."/>
        </authorList>
    </citation>
    <scope>NUCLEOTIDE SEQUENCE [LARGE SCALE GENOMIC DNA]</scope>
    <source>
        <strain evidence="1">1</strain>
        <tissue evidence="1">Leaf</tissue>
    </source>
</reference>
<accession>A0A7J9MK54</accession>
<gene>
    <name evidence="1" type="ORF">Goshw_024518</name>
</gene>
<name>A0A7J9MK54_GOSSC</name>
<evidence type="ECO:0000313" key="1">
    <source>
        <dbReference type="EMBL" id="MBA0871351.1"/>
    </source>
</evidence>
<keyword evidence="2" id="KW-1185">Reference proteome</keyword>
<protein>
    <recommendedName>
        <fullName evidence="3">DUF4283 domain-containing protein</fullName>
    </recommendedName>
</protein>
<dbReference type="AlphaFoldDB" id="A0A7J9MK54"/>
<proteinExistence type="predicted"/>
<evidence type="ECO:0008006" key="3">
    <source>
        <dbReference type="Google" id="ProtNLM"/>
    </source>
</evidence>
<evidence type="ECO:0000313" key="2">
    <source>
        <dbReference type="Proteomes" id="UP000593576"/>
    </source>
</evidence>
<dbReference type="EMBL" id="JABFAF010000011">
    <property type="protein sequence ID" value="MBA0871351.1"/>
    <property type="molecule type" value="Genomic_DNA"/>
</dbReference>
<dbReference type="Proteomes" id="UP000593576">
    <property type="component" value="Unassembled WGS sequence"/>
</dbReference>
<comment type="caution">
    <text evidence="1">The sequence shown here is derived from an EMBL/GenBank/DDBJ whole genome shotgun (WGS) entry which is preliminary data.</text>
</comment>